<organism evidence="2 3">
    <name type="scientific">Dioszegia hungarica</name>
    <dbReference type="NCBI Taxonomy" id="4972"/>
    <lineage>
        <taxon>Eukaryota</taxon>
        <taxon>Fungi</taxon>
        <taxon>Dikarya</taxon>
        <taxon>Basidiomycota</taxon>
        <taxon>Agaricomycotina</taxon>
        <taxon>Tremellomycetes</taxon>
        <taxon>Tremellales</taxon>
        <taxon>Bulleribasidiaceae</taxon>
        <taxon>Dioszegia</taxon>
    </lineage>
</organism>
<dbReference type="SUPFAM" id="SSF46579">
    <property type="entry name" value="Prefoldin"/>
    <property type="match status" value="1"/>
</dbReference>
<name>A0AA38HCE6_9TREE</name>
<reference evidence="2" key="1">
    <citation type="journal article" date="2022" name="G3 (Bethesda)">
        <title>High quality genome of the basidiomycete yeast Dioszegia hungarica PDD-24b-2 isolated from cloud water.</title>
        <authorList>
            <person name="Jarrige D."/>
            <person name="Haridas S."/>
            <person name="Bleykasten-Grosshans C."/>
            <person name="Joly M."/>
            <person name="Nadalig T."/>
            <person name="Sancelme M."/>
            <person name="Vuilleumier S."/>
            <person name="Grigoriev I.V."/>
            <person name="Amato P."/>
            <person name="Bringel F."/>
        </authorList>
    </citation>
    <scope>NUCLEOTIDE SEQUENCE</scope>
    <source>
        <strain evidence="2">PDD-24b-2</strain>
    </source>
</reference>
<dbReference type="InterPro" id="IPR004127">
    <property type="entry name" value="Prefoldin_subunit_alpha"/>
</dbReference>
<dbReference type="EMBL" id="JAKWFO010000004">
    <property type="protein sequence ID" value="KAI9637731.1"/>
    <property type="molecule type" value="Genomic_DNA"/>
</dbReference>
<keyword evidence="1" id="KW-0175">Coiled coil</keyword>
<proteinExistence type="predicted"/>
<dbReference type="RefSeq" id="XP_052947508.1">
    <property type="nucleotide sequence ID" value="XM_053092543.1"/>
</dbReference>
<evidence type="ECO:0000256" key="1">
    <source>
        <dbReference type="SAM" id="Coils"/>
    </source>
</evidence>
<comment type="caution">
    <text evidence="2">The sequence shown here is derived from an EMBL/GenBank/DDBJ whole genome shotgun (WGS) entry which is preliminary data.</text>
</comment>
<dbReference type="Pfam" id="PF02996">
    <property type="entry name" value="Prefoldin"/>
    <property type="match status" value="1"/>
</dbReference>
<keyword evidence="3" id="KW-1185">Reference proteome</keyword>
<dbReference type="InterPro" id="IPR009053">
    <property type="entry name" value="Prefoldin"/>
</dbReference>
<accession>A0AA38HCE6</accession>
<dbReference type="Proteomes" id="UP001164286">
    <property type="component" value="Unassembled WGS sequence"/>
</dbReference>
<dbReference type="AlphaFoldDB" id="A0AA38HCE6"/>
<gene>
    <name evidence="2" type="ORF">MKK02DRAFT_43661</name>
</gene>
<protein>
    <submittedName>
        <fullName evidence="2">Uncharacterized protein</fullName>
    </submittedName>
</protein>
<sequence>MTAVSSSSGSKVAMYAERIQTSLVPARQVVEKRLAEVEYERAEYEDLAGRLKTLEKNGGGPETTLTELGAGVWVDAVIPKTDQILLDLGFDIHLELPLHQAAAYAENRAKMLEKRRVLAEQKWAQITWQIQQASCGLGLNAPASFEGAILEASSKPSVSR</sequence>
<evidence type="ECO:0000313" key="3">
    <source>
        <dbReference type="Proteomes" id="UP001164286"/>
    </source>
</evidence>
<evidence type="ECO:0000313" key="2">
    <source>
        <dbReference type="EMBL" id="KAI9637731.1"/>
    </source>
</evidence>
<feature type="coiled-coil region" evidence="1">
    <location>
        <begin position="27"/>
        <end position="57"/>
    </location>
</feature>
<dbReference type="GeneID" id="77731748"/>
<dbReference type="Gene3D" id="1.10.287.370">
    <property type="match status" value="1"/>
</dbReference>